<dbReference type="RefSeq" id="WP_207990304.1">
    <property type="nucleotide sequence ID" value="NZ_JAGBKM010000005.1"/>
</dbReference>
<dbReference type="SUPFAM" id="SSF56300">
    <property type="entry name" value="Metallo-dependent phosphatases"/>
    <property type="match status" value="1"/>
</dbReference>
<comment type="caution">
    <text evidence="2">The sequence shown here is derived from an EMBL/GenBank/DDBJ whole genome shotgun (WGS) entry which is preliminary data.</text>
</comment>
<dbReference type="Proteomes" id="UP000664554">
    <property type="component" value="Unassembled WGS sequence"/>
</dbReference>
<protein>
    <recommendedName>
        <fullName evidence="4">Phosphoesterase</fullName>
    </recommendedName>
</protein>
<name>A0ABS3NM84_9GAMM</name>
<keyword evidence="1" id="KW-1133">Transmembrane helix</keyword>
<dbReference type="EMBL" id="JAGBKM010000005">
    <property type="protein sequence ID" value="MBO1530463.1"/>
    <property type="molecule type" value="Genomic_DNA"/>
</dbReference>
<organism evidence="2 3">
    <name type="scientific">Psychrobacter coccoides</name>
    <dbReference type="NCBI Taxonomy" id="2818440"/>
    <lineage>
        <taxon>Bacteria</taxon>
        <taxon>Pseudomonadati</taxon>
        <taxon>Pseudomonadota</taxon>
        <taxon>Gammaproteobacteria</taxon>
        <taxon>Moraxellales</taxon>
        <taxon>Moraxellaceae</taxon>
        <taxon>Psychrobacter</taxon>
    </lineage>
</organism>
<keyword evidence="3" id="KW-1185">Reference proteome</keyword>
<reference evidence="2 3" key="1">
    <citation type="submission" date="2021-03" db="EMBL/GenBank/DDBJ databases">
        <authorList>
            <person name="Shang D.-D."/>
            <person name="Du Z.-J."/>
            <person name="Chen G.-J."/>
        </authorList>
    </citation>
    <scope>NUCLEOTIDE SEQUENCE [LARGE SCALE GENOMIC DNA]</scope>
    <source>
        <strain evidence="2 3">F1192</strain>
    </source>
</reference>
<gene>
    <name evidence="2" type="ORF">J3492_04445</name>
</gene>
<evidence type="ECO:0008006" key="4">
    <source>
        <dbReference type="Google" id="ProtNLM"/>
    </source>
</evidence>
<sequence length="431" mass="47288">MTNHAIYTLCIIMATALLAYVVLWSCLQTFNANPSTRFMRIWPKLGLYYAAYTMPFWALLLLVGWTQDLTPLLSGLSVSVVLMALIAMGLYFYAVIVQPNRLRLHHQTIDISLQSPLSIAVLADLRIGLYSGKPRHIRKLVTTINELSVDAVLITGDWLYYPGADLVGQLMLFKGVNKPVYTVMSTSDLRYQSLNTTKQGQPLLEDTLAAAFDVLDITYIGQQYRLLPQSAQRHKNNTLRPQVQSNDSPSHVAMLCGWQDLPQPSAQGAHLSAKNAVHSAKQMTTHANGVTSECMTNQQQANQANHAKRGVSIVADKAALCTEIGNATLPVIILASRFDSITDLPSTLQPRPLLITGAAKPVSPSHLPRQAEGAANDKARAAVTLMSKTAFDNKCGVYQHSNAQVFISSGIGTRGLPFRIRRPTIDVLTIR</sequence>
<keyword evidence="1" id="KW-0812">Transmembrane</keyword>
<feature type="transmembrane region" description="Helical" evidence="1">
    <location>
        <begin position="72"/>
        <end position="96"/>
    </location>
</feature>
<evidence type="ECO:0000313" key="2">
    <source>
        <dbReference type="EMBL" id="MBO1530463.1"/>
    </source>
</evidence>
<feature type="transmembrane region" description="Helical" evidence="1">
    <location>
        <begin position="6"/>
        <end position="27"/>
    </location>
</feature>
<keyword evidence="1" id="KW-0472">Membrane</keyword>
<feature type="transmembrane region" description="Helical" evidence="1">
    <location>
        <begin position="47"/>
        <end position="66"/>
    </location>
</feature>
<dbReference type="InterPro" id="IPR029052">
    <property type="entry name" value="Metallo-depent_PP-like"/>
</dbReference>
<evidence type="ECO:0000313" key="3">
    <source>
        <dbReference type="Proteomes" id="UP000664554"/>
    </source>
</evidence>
<evidence type="ECO:0000256" key="1">
    <source>
        <dbReference type="SAM" id="Phobius"/>
    </source>
</evidence>
<accession>A0ABS3NM84</accession>
<proteinExistence type="predicted"/>